<dbReference type="AlphaFoldDB" id="A0AAN9Z3X1"/>
<protein>
    <recommendedName>
        <fullName evidence="8">DDE Tnp4 domain-containing protein</fullName>
    </recommendedName>
</protein>
<organism evidence="9 10">
    <name type="scientific">Gryllus longicercus</name>
    <dbReference type="NCBI Taxonomy" id="2509291"/>
    <lineage>
        <taxon>Eukaryota</taxon>
        <taxon>Metazoa</taxon>
        <taxon>Ecdysozoa</taxon>
        <taxon>Arthropoda</taxon>
        <taxon>Hexapoda</taxon>
        <taxon>Insecta</taxon>
        <taxon>Pterygota</taxon>
        <taxon>Neoptera</taxon>
        <taxon>Polyneoptera</taxon>
        <taxon>Orthoptera</taxon>
        <taxon>Ensifera</taxon>
        <taxon>Gryllidea</taxon>
        <taxon>Grylloidea</taxon>
        <taxon>Gryllidae</taxon>
        <taxon>Gryllinae</taxon>
        <taxon>Gryllus</taxon>
    </lineage>
</organism>
<evidence type="ECO:0000256" key="5">
    <source>
        <dbReference type="ARBA" id="ARBA00022723"/>
    </source>
</evidence>
<dbReference type="GO" id="GO:0004518">
    <property type="term" value="F:nuclease activity"/>
    <property type="evidence" value="ECO:0007669"/>
    <property type="project" value="UniProtKB-KW"/>
</dbReference>
<name>A0AAN9Z3X1_9ORTH</name>
<keyword evidence="6" id="KW-0378">Hydrolase</keyword>
<evidence type="ECO:0000256" key="3">
    <source>
        <dbReference type="ARBA" id="ARBA00006958"/>
    </source>
</evidence>
<dbReference type="GO" id="GO:0046872">
    <property type="term" value="F:metal ion binding"/>
    <property type="evidence" value="ECO:0007669"/>
    <property type="project" value="UniProtKB-KW"/>
</dbReference>
<dbReference type="PANTHER" id="PTHR22930:SF269">
    <property type="entry name" value="NUCLEASE HARBI1-LIKE PROTEIN"/>
    <property type="match status" value="1"/>
</dbReference>
<evidence type="ECO:0000313" key="10">
    <source>
        <dbReference type="Proteomes" id="UP001378592"/>
    </source>
</evidence>
<evidence type="ECO:0000256" key="1">
    <source>
        <dbReference type="ARBA" id="ARBA00001968"/>
    </source>
</evidence>
<proteinExistence type="inferred from homology"/>
<comment type="caution">
    <text evidence="9">The sequence shown here is derived from an EMBL/GenBank/DDBJ whole genome shotgun (WGS) entry which is preliminary data.</text>
</comment>
<reference evidence="9 10" key="1">
    <citation type="submission" date="2024-03" db="EMBL/GenBank/DDBJ databases">
        <title>The genome assembly and annotation of the cricket Gryllus longicercus Weissman &amp; Gray.</title>
        <authorList>
            <person name="Szrajer S."/>
            <person name="Gray D."/>
            <person name="Ylla G."/>
        </authorList>
    </citation>
    <scope>NUCLEOTIDE SEQUENCE [LARGE SCALE GENOMIC DNA]</scope>
    <source>
        <strain evidence="9">DAG 2021-001</strain>
        <tissue evidence="9">Whole body minus gut</tissue>
    </source>
</reference>
<evidence type="ECO:0000256" key="2">
    <source>
        <dbReference type="ARBA" id="ARBA00004123"/>
    </source>
</evidence>
<dbReference type="EMBL" id="JAZDUA010000348">
    <property type="protein sequence ID" value="KAK7794094.1"/>
    <property type="molecule type" value="Genomic_DNA"/>
</dbReference>
<dbReference type="Proteomes" id="UP001378592">
    <property type="component" value="Unassembled WGS sequence"/>
</dbReference>
<evidence type="ECO:0000256" key="7">
    <source>
        <dbReference type="ARBA" id="ARBA00023242"/>
    </source>
</evidence>
<dbReference type="Pfam" id="PF13359">
    <property type="entry name" value="DDE_Tnp_4"/>
    <property type="match status" value="1"/>
</dbReference>
<feature type="domain" description="DDE Tnp4" evidence="8">
    <location>
        <begin position="171"/>
        <end position="335"/>
    </location>
</feature>
<sequence length="412" mass="47295">MASQRQKMRIAAALVKIEEQKKRRRSLWTRDWILRRKEKGAFANLVQELIAEDPPGFQNYCRLSVTECETLLNLIGPQISKKNTRFRESISAKERLMVTLRFLATGDSYRTLMYEFRIADSTLSLLIPEVCKAIAGLRNQFIKLPATPEEWKIIADEFNKLWNFPHCIGALDGKHIVMQAPSNSGSFYFNYKHTHSIVLMALVDANYRVIYADVGANGRISDGGVFRQCSLHEQIESENLNLPRASPLAGRERNTPFVMVADDAFALSKTLMKPYPATGASGAHRIFNYRISRARRIVENFFGHIAQRFRILRKPLMVGPHSADYIVTAICVLHNFLRDRNSNICDFDSEDGETHELRGGSWRSEAAIENTYFPLQRGQNNSSARTPRQIRDEYKDYFISSEGEVPWQYKFI</sequence>
<comment type="similarity">
    <text evidence="3">Belongs to the HARBI1 family.</text>
</comment>
<dbReference type="GO" id="GO:0016787">
    <property type="term" value="F:hydrolase activity"/>
    <property type="evidence" value="ECO:0007669"/>
    <property type="project" value="UniProtKB-KW"/>
</dbReference>
<keyword evidence="5" id="KW-0479">Metal-binding</keyword>
<evidence type="ECO:0000256" key="6">
    <source>
        <dbReference type="ARBA" id="ARBA00022801"/>
    </source>
</evidence>
<comment type="subcellular location">
    <subcellularLocation>
        <location evidence="2">Nucleus</location>
    </subcellularLocation>
</comment>
<dbReference type="PANTHER" id="PTHR22930">
    <property type="match status" value="1"/>
</dbReference>
<dbReference type="GO" id="GO:0005634">
    <property type="term" value="C:nucleus"/>
    <property type="evidence" value="ECO:0007669"/>
    <property type="project" value="UniProtKB-SubCell"/>
</dbReference>
<gene>
    <name evidence="9" type="ORF">R5R35_010296</name>
</gene>
<keyword evidence="7" id="KW-0539">Nucleus</keyword>
<dbReference type="InterPro" id="IPR045249">
    <property type="entry name" value="HARBI1-like"/>
</dbReference>
<evidence type="ECO:0000313" key="9">
    <source>
        <dbReference type="EMBL" id="KAK7794094.1"/>
    </source>
</evidence>
<dbReference type="InterPro" id="IPR027806">
    <property type="entry name" value="HARBI1_dom"/>
</dbReference>
<evidence type="ECO:0000256" key="4">
    <source>
        <dbReference type="ARBA" id="ARBA00022722"/>
    </source>
</evidence>
<keyword evidence="4" id="KW-0540">Nuclease</keyword>
<keyword evidence="10" id="KW-1185">Reference proteome</keyword>
<accession>A0AAN9Z3X1</accession>
<evidence type="ECO:0000259" key="8">
    <source>
        <dbReference type="Pfam" id="PF13359"/>
    </source>
</evidence>
<comment type="cofactor">
    <cofactor evidence="1">
        <name>a divalent metal cation</name>
        <dbReference type="ChEBI" id="CHEBI:60240"/>
    </cofactor>
</comment>